<dbReference type="EMBL" id="JACXBF010000504">
    <property type="protein sequence ID" value="MBD2802474.1"/>
    <property type="molecule type" value="Genomic_DNA"/>
</dbReference>
<organism evidence="1">
    <name type="scientific">Xenorhabdus szentirmaii</name>
    <dbReference type="NCBI Taxonomy" id="290112"/>
    <lineage>
        <taxon>Bacteria</taxon>
        <taxon>Pseudomonadati</taxon>
        <taxon>Pseudomonadota</taxon>
        <taxon>Gammaproteobacteria</taxon>
        <taxon>Enterobacterales</taxon>
        <taxon>Morganellaceae</taxon>
        <taxon>Xenorhabdus</taxon>
    </lineage>
</organism>
<accession>A0AAW3YZT6</accession>
<gene>
    <name evidence="1" type="ORF">ID854_19025</name>
</gene>
<proteinExistence type="predicted"/>
<reference evidence="1" key="2">
    <citation type="journal article" date="2024" name="Toxins">
        <title>Genome Sequence Analysis of Native Xenorhabdus Strains Isolated from Entomopathogenic Nematodes in Argentina.</title>
        <authorList>
            <person name="Palma L."/>
            <person name="Frizzo L."/>
            <person name="Kaiser S."/>
            <person name="Berry C."/>
            <person name="Caballero P."/>
            <person name="Bode H.B."/>
            <person name="Del Valle E.E."/>
        </authorList>
    </citation>
    <scope>NUCLEOTIDE SEQUENCE</scope>
    <source>
        <strain evidence="1">M</strain>
    </source>
</reference>
<evidence type="ECO:0000313" key="1">
    <source>
        <dbReference type="EMBL" id="MBD2802474.1"/>
    </source>
</evidence>
<sequence length="353" mass="43067">MDLQQLYNEYIHFKFNKEATSKKIYDFIYLAYENWDRVDLCSFKNEISFLEWNDLVMPEDVRYSDNNDKKPLLCDYFDELNIYQELTFQFMLWTINSTLVPGYGQYSDMNVFIKGYSFFQLSQINNSDYLTKEQKEELRDFFFWHFLYTHPVNEETLEAFSFRGQDLFYSDANVKVSDYFRAYHDFYIERYSSYKGKLEAKPQDIEQFKWLTLDLIKVIEGKSKKLKLPDDEELSIILNYVNNIDFFLKSYYSDRESIFRLFKNALLRSDEDSYQNYIFSVFIQNYVCYILNFDFDEMKYLVDYFNEDIDTYNNIIKRIHSDAIFIDRLVYLKKVDVLSYDTFFMALDENRKR</sequence>
<protein>
    <submittedName>
        <fullName evidence="1">Uncharacterized protein</fullName>
    </submittedName>
</protein>
<dbReference type="RefSeq" id="WP_323869665.1">
    <property type="nucleotide sequence ID" value="NZ_JACXBF010000504.1"/>
</dbReference>
<dbReference type="Proteomes" id="UP001193920">
    <property type="component" value="Unassembled WGS sequence"/>
</dbReference>
<reference evidence="1" key="1">
    <citation type="submission" date="2020-09" db="EMBL/GenBank/DDBJ databases">
        <authorList>
            <person name="Palma L."/>
            <person name="Caballero P."/>
            <person name="Berry C."/>
            <person name="Del Valle E."/>
        </authorList>
    </citation>
    <scope>NUCLEOTIDE SEQUENCE</scope>
    <source>
        <strain evidence="1">M</strain>
    </source>
</reference>
<name>A0AAW3YZT6_9GAMM</name>
<comment type="caution">
    <text evidence="1">The sequence shown here is derived from an EMBL/GenBank/DDBJ whole genome shotgun (WGS) entry which is preliminary data.</text>
</comment>
<dbReference type="AlphaFoldDB" id="A0AAW3YZT6"/>